<name>A0ABQ2FNE6_9DEIO</name>
<keyword evidence="1" id="KW-0472">Membrane</keyword>
<dbReference type="Proteomes" id="UP000604341">
    <property type="component" value="Unassembled WGS sequence"/>
</dbReference>
<keyword evidence="3" id="KW-1185">Reference proteome</keyword>
<accession>A0ABQ2FNE6</accession>
<protein>
    <submittedName>
        <fullName evidence="2">Uncharacterized protein</fullName>
    </submittedName>
</protein>
<organism evidence="2 3">
    <name type="scientific">Deinococcus radiotolerans</name>
    <dbReference type="NCBI Taxonomy" id="1309407"/>
    <lineage>
        <taxon>Bacteria</taxon>
        <taxon>Thermotogati</taxon>
        <taxon>Deinococcota</taxon>
        <taxon>Deinococci</taxon>
        <taxon>Deinococcales</taxon>
        <taxon>Deinococcaceae</taxon>
        <taxon>Deinococcus</taxon>
    </lineage>
</organism>
<keyword evidence="1" id="KW-1133">Transmembrane helix</keyword>
<evidence type="ECO:0000256" key="1">
    <source>
        <dbReference type="SAM" id="Phobius"/>
    </source>
</evidence>
<feature type="transmembrane region" description="Helical" evidence="1">
    <location>
        <begin position="12"/>
        <end position="31"/>
    </location>
</feature>
<feature type="transmembrane region" description="Helical" evidence="1">
    <location>
        <begin position="67"/>
        <end position="85"/>
    </location>
</feature>
<evidence type="ECO:0000313" key="3">
    <source>
        <dbReference type="Proteomes" id="UP000604341"/>
    </source>
</evidence>
<comment type="caution">
    <text evidence="2">The sequence shown here is derived from an EMBL/GenBank/DDBJ whole genome shotgun (WGS) entry which is preliminary data.</text>
</comment>
<sequence>MQTQAGGAPPDRLSRVGGAVAAVVFIAGAMLRLNHLITPAASIGIQLAALLLALGTWRLDRLRSTSTLLLAWWIGISAFDLSRALEADQPVLLALLVGAAALAVRVLISHARR</sequence>
<feature type="transmembrane region" description="Helical" evidence="1">
    <location>
        <begin position="91"/>
        <end position="108"/>
    </location>
</feature>
<proteinExistence type="predicted"/>
<evidence type="ECO:0000313" key="2">
    <source>
        <dbReference type="EMBL" id="GGL11228.1"/>
    </source>
</evidence>
<reference evidence="3" key="1">
    <citation type="journal article" date="2019" name="Int. J. Syst. Evol. Microbiol.">
        <title>The Global Catalogue of Microorganisms (GCM) 10K type strain sequencing project: providing services to taxonomists for standard genome sequencing and annotation.</title>
        <authorList>
            <consortium name="The Broad Institute Genomics Platform"/>
            <consortium name="The Broad Institute Genome Sequencing Center for Infectious Disease"/>
            <person name="Wu L."/>
            <person name="Ma J."/>
        </authorList>
    </citation>
    <scope>NUCLEOTIDE SEQUENCE [LARGE SCALE GENOMIC DNA]</scope>
    <source>
        <strain evidence="3">JCM 19173</strain>
    </source>
</reference>
<feature type="transmembrane region" description="Helical" evidence="1">
    <location>
        <begin position="37"/>
        <end position="55"/>
    </location>
</feature>
<dbReference type="EMBL" id="BMPE01000012">
    <property type="protein sequence ID" value="GGL11228.1"/>
    <property type="molecule type" value="Genomic_DNA"/>
</dbReference>
<keyword evidence="1" id="KW-0812">Transmembrane</keyword>
<gene>
    <name evidence="2" type="ORF">GCM10010844_32370</name>
</gene>